<evidence type="ECO:0000313" key="1">
    <source>
        <dbReference type="EMBL" id="CAB0039938.1"/>
    </source>
</evidence>
<gene>
    <name evidence="1" type="ORF">TBRA_LOCUS11676</name>
</gene>
<dbReference type="EMBL" id="CADCXV010000984">
    <property type="protein sequence ID" value="CAB0039938.1"/>
    <property type="molecule type" value="Genomic_DNA"/>
</dbReference>
<protein>
    <submittedName>
        <fullName evidence="1">Uncharacterized protein</fullName>
    </submittedName>
</protein>
<accession>A0A6H5IR27</accession>
<organism evidence="1 2">
    <name type="scientific">Trichogramma brassicae</name>
    <dbReference type="NCBI Taxonomy" id="86971"/>
    <lineage>
        <taxon>Eukaryota</taxon>
        <taxon>Metazoa</taxon>
        <taxon>Ecdysozoa</taxon>
        <taxon>Arthropoda</taxon>
        <taxon>Hexapoda</taxon>
        <taxon>Insecta</taxon>
        <taxon>Pterygota</taxon>
        <taxon>Neoptera</taxon>
        <taxon>Endopterygota</taxon>
        <taxon>Hymenoptera</taxon>
        <taxon>Apocrita</taxon>
        <taxon>Proctotrupomorpha</taxon>
        <taxon>Chalcidoidea</taxon>
        <taxon>Trichogrammatidae</taxon>
        <taxon>Trichogramma</taxon>
    </lineage>
</organism>
<reference evidence="1 2" key="1">
    <citation type="submission" date="2020-02" db="EMBL/GenBank/DDBJ databases">
        <authorList>
            <person name="Ferguson B K."/>
        </authorList>
    </citation>
    <scope>NUCLEOTIDE SEQUENCE [LARGE SCALE GENOMIC DNA]</scope>
</reference>
<dbReference type="AlphaFoldDB" id="A0A6H5IR27"/>
<keyword evidence="2" id="KW-1185">Reference proteome</keyword>
<evidence type="ECO:0000313" key="2">
    <source>
        <dbReference type="Proteomes" id="UP000479190"/>
    </source>
</evidence>
<sequence>MGLYARTAAFAGYTEQQQEQRQCKSASRRRRRTAAAAAVHLGYPRSEIRRISPIRIACGAELRHEYTLVRCCSATASRLLARRSDPSGSGLTSSERQSLICVTSQAVLLRTFCTALSFILVLVQRPQLPLLLPPRLYIYICARASVPVCCSCTRRKSLLMTVSRNYCGTSRASARE</sequence>
<dbReference type="Proteomes" id="UP000479190">
    <property type="component" value="Unassembled WGS sequence"/>
</dbReference>
<proteinExistence type="predicted"/>
<feature type="non-terminal residue" evidence="1">
    <location>
        <position position="176"/>
    </location>
</feature>
<name>A0A6H5IR27_9HYME</name>